<dbReference type="Gene3D" id="1.20.120.10">
    <property type="entry name" value="Cytochrome c/b562"/>
    <property type="match status" value="1"/>
</dbReference>
<evidence type="ECO:0000256" key="1">
    <source>
        <dbReference type="ARBA" id="ARBA00022448"/>
    </source>
</evidence>
<comment type="PTM">
    <text evidence="7">Binds 1 heme group per subunit.</text>
</comment>
<evidence type="ECO:0000256" key="8">
    <source>
        <dbReference type="SAM" id="SignalP"/>
    </source>
</evidence>
<feature type="chain" id="PRO_5012238362" evidence="8">
    <location>
        <begin position="23"/>
        <end position="152"/>
    </location>
</feature>
<dbReference type="PRINTS" id="PR00608">
    <property type="entry name" value="CYTCHROMECII"/>
</dbReference>
<dbReference type="InterPro" id="IPR012127">
    <property type="entry name" value="Cyt_c_prime"/>
</dbReference>
<name>A0A1Y6CL56_9PROT</name>
<dbReference type="InterPro" id="IPR010980">
    <property type="entry name" value="Cyt_c/b562"/>
</dbReference>
<evidence type="ECO:0000256" key="2">
    <source>
        <dbReference type="ARBA" id="ARBA00022617"/>
    </source>
</evidence>
<organism evidence="9 10">
    <name type="scientific">Tistlia consotensis USBA 355</name>
    <dbReference type="NCBI Taxonomy" id="560819"/>
    <lineage>
        <taxon>Bacteria</taxon>
        <taxon>Pseudomonadati</taxon>
        <taxon>Pseudomonadota</taxon>
        <taxon>Alphaproteobacteria</taxon>
        <taxon>Rhodospirillales</taxon>
        <taxon>Rhodovibrionaceae</taxon>
        <taxon>Tistlia</taxon>
    </lineage>
</organism>
<reference evidence="9 10" key="1">
    <citation type="submission" date="2017-04" db="EMBL/GenBank/DDBJ databases">
        <authorList>
            <person name="Afonso C.L."/>
            <person name="Miller P.J."/>
            <person name="Scott M.A."/>
            <person name="Spackman E."/>
            <person name="Goraichik I."/>
            <person name="Dimitrov K.M."/>
            <person name="Suarez D.L."/>
            <person name="Swayne D.E."/>
        </authorList>
    </citation>
    <scope>NUCLEOTIDE SEQUENCE [LARGE SCALE GENOMIC DNA]</scope>
    <source>
        <strain evidence="9 10">USBA 355</strain>
    </source>
</reference>
<gene>
    <name evidence="9" type="ORF">SAMN05428998_12941</name>
</gene>
<dbReference type="SUPFAM" id="SSF47175">
    <property type="entry name" value="Cytochromes"/>
    <property type="match status" value="1"/>
</dbReference>
<evidence type="ECO:0000256" key="5">
    <source>
        <dbReference type="ARBA" id="ARBA00023004"/>
    </source>
</evidence>
<keyword evidence="10" id="KW-1185">Reference proteome</keyword>
<keyword evidence="1" id="KW-0813">Transport</keyword>
<dbReference type="EMBL" id="FWZX01000029">
    <property type="protein sequence ID" value="SMF70535.1"/>
    <property type="molecule type" value="Genomic_DNA"/>
</dbReference>
<feature type="binding site" description="covalent" evidence="7">
    <location>
        <position position="143"/>
    </location>
    <ligand>
        <name>heme c</name>
        <dbReference type="ChEBI" id="CHEBI:61717"/>
    </ligand>
</feature>
<dbReference type="GO" id="GO:0022900">
    <property type="term" value="P:electron transport chain"/>
    <property type="evidence" value="ECO:0007669"/>
    <property type="project" value="InterPro"/>
</dbReference>
<sequence>MRRLSLALLSALLLTASGAAIAADSPKDLVEYRQKIMDALGGHTGAIASIVKQQVSYDQIQANAEAIAVTAPLVRDIFPENSGPLDYAKTNALPAIWDKPDDFKKAVEKFEAAAAAFPAAAKTGDKAKILAAFKELGGSCGNCHEHFRAKQQ</sequence>
<dbReference type="RefSeq" id="WP_159460330.1">
    <property type="nucleotide sequence ID" value="NZ_FWZX01000029.1"/>
</dbReference>
<dbReference type="GO" id="GO:0009055">
    <property type="term" value="F:electron transfer activity"/>
    <property type="evidence" value="ECO:0007669"/>
    <property type="project" value="InterPro"/>
</dbReference>
<evidence type="ECO:0000256" key="3">
    <source>
        <dbReference type="ARBA" id="ARBA00022723"/>
    </source>
</evidence>
<evidence type="ECO:0000256" key="4">
    <source>
        <dbReference type="ARBA" id="ARBA00022982"/>
    </source>
</evidence>
<evidence type="ECO:0000313" key="10">
    <source>
        <dbReference type="Proteomes" id="UP000192917"/>
    </source>
</evidence>
<keyword evidence="5 6" id="KW-0408">Iron</keyword>
<evidence type="ECO:0000313" key="9">
    <source>
        <dbReference type="EMBL" id="SMF70535.1"/>
    </source>
</evidence>
<proteinExistence type="predicted"/>
<keyword evidence="8" id="KW-0732">Signal</keyword>
<dbReference type="Pfam" id="PF01322">
    <property type="entry name" value="Cytochrom_C_2"/>
    <property type="match status" value="1"/>
</dbReference>
<evidence type="ECO:0000256" key="7">
    <source>
        <dbReference type="PIRSR" id="PIRSR000027-2"/>
    </source>
</evidence>
<dbReference type="PIRSF" id="PIRSF000027">
    <property type="entry name" value="Cytc_c_prime"/>
    <property type="match status" value="1"/>
</dbReference>
<dbReference type="Proteomes" id="UP000192917">
    <property type="component" value="Unassembled WGS sequence"/>
</dbReference>
<dbReference type="GO" id="GO:0005506">
    <property type="term" value="F:iron ion binding"/>
    <property type="evidence" value="ECO:0007669"/>
    <property type="project" value="InterPro"/>
</dbReference>
<dbReference type="AlphaFoldDB" id="A0A1Y6CL56"/>
<evidence type="ECO:0000256" key="6">
    <source>
        <dbReference type="PIRSR" id="PIRSR000027-1"/>
    </source>
</evidence>
<keyword evidence="4" id="KW-0249">Electron transport</keyword>
<feature type="binding site" description="axial binding residue" evidence="6">
    <location>
        <position position="144"/>
    </location>
    <ligand>
        <name>heme c</name>
        <dbReference type="ChEBI" id="CHEBI:61717"/>
    </ligand>
    <ligandPart>
        <name>Fe</name>
        <dbReference type="ChEBI" id="CHEBI:18248"/>
    </ligandPart>
</feature>
<protein>
    <submittedName>
        <fullName evidence="9">Cytochrome c556</fullName>
    </submittedName>
</protein>
<accession>A0A1Y6CL56</accession>
<keyword evidence="2 7" id="KW-0349">Heme</keyword>
<keyword evidence="3 6" id="KW-0479">Metal-binding</keyword>
<dbReference type="InterPro" id="IPR002321">
    <property type="entry name" value="Cyt_c_II"/>
</dbReference>
<dbReference type="PROSITE" id="PS51009">
    <property type="entry name" value="CYTCII"/>
    <property type="match status" value="1"/>
</dbReference>
<dbReference type="GO" id="GO:0020037">
    <property type="term" value="F:heme binding"/>
    <property type="evidence" value="ECO:0007669"/>
    <property type="project" value="InterPro"/>
</dbReference>
<dbReference type="STRING" id="560819.SAMN05428998_12941"/>
<dbReference type="GO" id="GO:0042597">
    <property type="term" value="C:periplasmic space"/>
    <property type="evidence" value="ECO:0007669"/>
    <property type="project" value="InterPro"/>
</dbReference>
<feature type="signal peptide" evidence="8">
    <location>
        <begin position="1"/>
        <end position="22"/>
    </location>
</feature>
<dbReference type="InterPro" id="IPR015984">
    <property type="entry name" value="Cyt_c_prime_subgr"/>
</dbReference>
<feature type="binding site" description="covalent" evidence="7">
    <location>
        <position position="140"/>
    </location>
    <ligand>
        <name>heme c</name>
        <dbReference type="ChEBI" id="CHEBI:61717"/>
    </ligand>
</feature>